<dbReference type="GO" id="GO:0016020">
    <property type="term" value="C:membrane"/>
    <property type="evidence" value="ECO:0007669"/>
    <property type="project" value="InterPro"/>
</dbReference>
<evidence type="ECO:0000259" key="6">
    <source>
        <dbReference type="PROSITE" id="PS51688"/>
    </source>
</evidence>
<feature type="region of interest" description="Disordered" evidence="4">
    <location>
        <begin position="96"/>
        <end position="393"/>
    </location>
</feature>
<dbReference type="PROSITE" id="PS50111">
    <property type="entry name" value="CHEMOTAXIS_TRANSDUC_2"/>
    <property type="match status" value="1"/>
</dbReference>
<keyword evidence="8" id="KW-1185">Reference proteome</keyword>
<evidence type="ECO:0000256" key="1">
    <source>
        <dbReference type="ARBA" id="ARBA00004328"/>
    </source>
</evidence>
<evidence type="ECO:0000256" key="3">
    <source>
        <dbReference type="SAM" id="Coils"/>
    </source>
</evidence>
<keyword evidence="3" id="KW-0175">Coiled coil</keyword>
<dbReference type="InterPro" id="IPR004089">
    <property type="entry name" value="MCPsignal_dom"/>
</dbReference>
<dbReference type="CDD" id="cd19958">
    <property type="entry name" value="pyocin_knob"/>
    <property type="match status" value="1"/>
</dbReference>
<feature type="coiled-coil region" evidence="3">
    <location>
        <begin position="1407"/>
        <end position="1434"/>
    </location>
</feature>
<dbReference type="GO" id="GO:0007165">
    <property type="term" value="P:signal transduction"/>
    <property type="evidence" value="ECO:0007669"/>
    <property type="project" value="InterPro"/>
</dbReference>
<proteinExistence type="predicted"/>
<dbReference type="InterPro" id="IPR030392">
    <property type="entry name" value="S74_ICA"/>
</dbReference>
<dbReference type="Pfam" id="PF13884">
    <property type="entry name" value="Peptidase_S74"/>
    <property type="match status" value="1"/>
</dbReference>
<evidence type="ECO:0000256" key="2">
    <source>
        <dbReference type="ARBA" id="ARBA00022732"/>
    </source>
</evidence>
<feature type="domain" description="Peptidase S74" evidence="6">
    <location>
        <begin position="1324"/>
        <end position="1428"/>
    </location>
</feature>
<dbReference type="PROSITE" id="PS51688">
    <property type="entry name" value="ICA"/>
    <property type="match status" value="1"/>
</dbReference>
<feature type="compositionally biased region" description="Low complexity" evidence="4">
    <location>
        <begin position="165"/>
        <end position="179"/>
    </location>
</feature>
<feature type="compositionally biased region" description="Polar residues" evidence="4">
    <location>
        <begin position="242"/>
        <end position="255"/>
    </location>
</feature>
<dbReference type="Proteomes" id="UP001058456">
    <property type="component" value="Segment"/>
</dbReference>
<sequence>MAIKTKIIVQQLLNIDDTITTASKYPKYTVVLANSISSITAGELTSAVEASAASASAAKQSEINAKASENGAAISAAASQQSATQAASSATASANSAKAAKTSETNAKASEVAAKTSETNAKASEVAAKTSETNAKASETAAKTSETNSKTSETNAKASETAAKTSETNAKASETAAKTSETKSKTSETNSKASEVAAKTSETNSKASEVAAKTSETNSKASEVAANTSETNAKASEVAAKTSETNAKASETAAKTSETNAKASETEAAASKSAAKTSQDAAKASETAALASKNAAAASETAAKASENAAAASKNAAATSATSADSSKVAAAASAAAAKTSETNAKTSETNAKTSETNANNSKNAAATSETNAKTSETNAKTSETNAKTSETNAKEYADKASLIASPLTQYDWPVGTATGAKYVRIAKLTDPNSSECHITLMITNGGNYGARQGSIDFLDASARGLGTTVINTSNVLQFMQIRRLGDPSLAEDNQLRYGIVKGDGFFEIWAYQRAFINNVKVAILAKAGWVDLYIPSGYVSQNDMPAGWVESKAIRVYDELNKPSKEALGLGSAAYKDIGTSNDNVMQVGAFGLGGNGISYDNITSDADLLQRMREKGGHFWRASQKSGSSSSVMSHGSGISSRCGDTISAINIDYNSGKVVVLAANDASLNAGNVKVNTLFGTVNKPSKSDVGLSNVTNDAQVKKVGDTMTGDLDIAKGTPTIRLKSASGSANLWFMNADGSERGVIWSPPNNESLGEVRIRAKTTGNTTGGDFIVRHDGRIEALDAKISYKISSRTADFSNDDTDTGATSLRVSGKQHTPIMLTRDADSDLSIGFKLNNMSAKLLGIDVDGDLAYGENSNQAQNSKVVTRKMMDAGFSVAGPMTFANGFFGAWEAESIDGQTLDLNSLVIKLSDPGTVRIYRCPGYGGGKNITNKPSGVTGNFILYVESLRKVSDTDFTSRQCIFSSDLNREFTRYSNGGAWSEWRESVVSGTNQDVSVKTLSASGSLSGSELAISGASSLNGNLGVGGGAASKVPGSDKGIVIGRGAMVREGGEGRLILSASGGTDRQVQLRPAGAAASDNGIEVSCTAASGGDTKMAFGQGAAIRCNPSGSPIISSKAGQMMYFRPNGDDSPNGQVTIAGSGDIGVNGNMGVNGVVDGKSFTARSGNFTTTDGNIELYHAMPYIDFHFNKSNADFTARIVNDAVDQLTLDCRSVRAMNDFTARGLIRACHNDAFVAWPLEDPTGGNGAILKAPSFISRFNTTGNAARCSMWLEEHRGYEHRAVIELSKWGTSGTTQYWQFKSDGNIASTSYGNVVFAGLSDINYKDNVVDYDGLQSLENIKAMNLVKFTYKDDDQKRERRGVIAQQVREIDPCYVKESEASYQDEDGNVVENKRLVLDTNPLLMDALCAIKALSAQVDELKEEIRKLKGK</sequence>
<protein>
    <submittedName>
        <fullName evidence="7">Tail fiber protein</fullName>
    </submittedName>
</protein>
<feature type="compositionally biased region" description="Polar residues" evidence="4">
    <location>
        <begin position="380"/>
        <end position="392"/>
    </location>
</feature>
<evidence type="ECO:0000313" key="7">
    <source>
        <dbReference type="EMBL" id="UVD42278.1"/>
    </source>
</evidence>
<accession>A0A976SX07</accession>
<dbReference type="PANTHER" id="PTHR12460">
    <property type="entry name" value="CYCLIN-DEPENDENT KINASE INHIBITOR-RELATED PROTEIN"/>
    <property type="match status" value="1"/>
</dbReference>
<dbReference type="EMBL" id="OP171943">
    <property type="protein sequence ID" value="UVD42278.1"/>
    <property type="molecule type" value="Genomic_DNA"/>
</dbReference>
<organism evidence="7 8">
    <name type="scientific">Klebsiella phage GZ8</name>
    <dbReference type="NCBI Taxonomy" id="2972533"/>
    <lineage>
        <taxon>Viruses</taxon>
        <taxon>Duplodnaviria</taxon>
        <taxon>Heunggongvirae</taxon>
        <taxon>Uroviricota</taxon>
        <taxon>Caudoviricetes</taxon>
        <taxon>Demerecviridae</taxon>
        <taxon>Sugarlandvirus</taxon>
        <taxon>Sugarlandvirus GZ8</taxon>
    </lineage>
</organism>
<dbReference type="PANTHER" id="PTHR12460:SF38">
    <property type="entry name" value="KINETOPLAST-ASSOCIATED PROTEIN-LIKE PROTEIN"/>
    <property type="match status" value="1"/>
</dbReference>
<feature type="compositionally biased region" description="Low complexity" evidence="4">
    <location>
        <begin position="140"/>
        <end position="156"/>
    </location>
</feature>
<name>A0A976SX07_9CAUD</name>
<evidence type="ECO:0000259" key="5">
    <source>
        <dbReference type="PROSITE" id="PS50111"/>
    </source>
</evidence>
<dbReference type="GO" id="GO:0098015">
    <property type="term" value="C:virus tail"/>
    <property type="evidence" value="ECO:0007669"/>
    <property type="project" value="UniProtKB-KW"/>
</dbReference>
<reference evidence="7 8" key="1">
    <citation type="submission" date="2022-08" db="EMBL/GenBank/DDBJ databases">
        <title>Potential of phage cocktail in the treatment of multidrug-resistant Klebsiella pneumoniae pulmonary infection in mice.</title>
        <authorList>
            <person name="Gou Z."/>
            <person name="Lu S."/>
            <person name="Sun F."/>
            <person name="Xia P."/>
        </authorList>
    </citation>
    <scope>NUCLEOTIDE SEQUENCE [LARGE SCALE GENOMIC DNA]</scope>
</reference>
<evidence type="ECO:0000313" key="8">
    <source>
        <dbReference type="Proteomes" id="UP001058456"/>
    </source>
</evidence>
<keyword evidence="2" id="KW-1227">Viral tail protein</keyword>
<keyword evidence="2" id="KW-0946">Virion</keyword>
<comment type="subcellular location">
    <subcellularLocation>
        <location evidence="1">Virion</location>
    </subcellularLocation>
</comment>
<feature type="compositionally biased region" description="Polar residues" evidence="4">
    <location>
        <begin position="214"/>
        <end position="234"/>
    </location>
</feature>
<feature type="compositionally biased region" description="Low complexity" evidence="4">
    <location>
        <begin position="256"/>
        <end position="379"/>
    </location>
</feature>
<feature type="domain" description="Methyl-accepting transducer" evidence="5">
    <location>
        <begin position="129"/>
        <end position="379"/>
    </location>
</feature>
<evidence type="ECO:0000256" key="4">
    <source>
        <dbReference type="SAM" id="MobiDB-lite"/>
    </source>
</evidence>